<dbReference type="PANTHER" id="PTHR42647">
    <property type="entry name" value="SBP (S-RIBONUCLEASE BINDING PROTEIN) FAMILY PROTEIN"/>
    <property type="match status" value="1"/>
</dbReference>
<dbReference type="AlphaFoldDB" id="A0AAP0NDA8"/>
<dbReference type="Pfam" id="PF13920">
    <property type="entry name" value="zf-C3HC4_3"/>
    <property type="match status" value="1"/>
</dbReference>
<evidence type="ECO:0008006" key="7">
    <source>
        <dbReference type="Google" id="ProtNLM"/>
    </source>
</evidence>
<evidence type="ECO:0000256" key="2">
    <source>
        <dbReference type="ARBA" id="ARBA00022771"/>
    </source>
</evidence>
<proteinExistence type="predicted"/>
<keyword evidence="3" id="KW-0862">Zinc</keyword>
<keyword evidence="4" id="KW-0175">Coiled coil</keyword>
<evidence type="ECO:0000256" key="3">
    <source>
        <dbReference type="ARBA" id="ARBA00022833"/>
    </source>
</evidence>
<evidence type="ECO:0000256" key="1">
    <source>
        <dbReference type="ARBA" id="ARBA00022723"/>
    </source>
</evidence>
<evidence type="ECO:0000313" key="5">
    <source>
        <dbReference type="EMBL" id="KAK9270813.1"/>
    </source>
</evidence>
<reference evidence="5 6" key="1">
    <citation type="journal article" date="2024" name="Plant J.">
        <title>Genome sequences and population genomics reveal climatic adaptation and genomic divergence between two closely related sweetgum species.</title>
        <authorList>
            <person name="Xu W.Q."/>
            <person name="Ren C.Q."/>
            <person name="Zhang X.Y."/>
            <person name="Comes H.P."/>
            <person name="Liu X.H."/>
            <person name="Li Y.G."/>
            <person name="Kettle C.J."/>
            <person name="Jalonen R."/>
            <person name="Gaisberger H."/>
            <person name="Ma Y.Z."/>
            <person name="Qiu Y.X."/>
        </authorList>
    </citation>
    <scope>NUCLEOTIDE SEQUENCE [LARGE SCALE GENOMIC DNA]</scope>
    <source>
        <strain evidence="5">Hangzhou</strain>
    </source>
</reference>
<evidence type="ECO:0000313" key="6">
    <source>
        <dbReference type="Proteomes" id="UP001415857"/>
    </source>
</evidence>
<comment type="caution">
    <text evidence="5">The sequence shown here is derived from an EMBL/GenBank/DDBJ whole genome shotgun (WGS) entry which is preliminary data.</text>
</comment>
<accession>A0AAP0NDA8</accession>
<keyword evidence="1" id="KW-0479">Metal-binding</keyword>
<dbReference type="InterPro" id="IPR013083">
    <property type="entry name" value="Znf_RING/FYVE/PHD"/>
</dbReference>
<dbReference type="PANTHER" id="PTHR42647:SF22">
    <property type="entry name" value="BOI-RELATED E3 UBIQUITIN-PROTEIN LIGASE 2-RELATED"/>
    <property type="match status" value="1"/>
</dbReference>
<feature type="coiled-coil region" evidence="4">
    <location>
        <begin position="138"/>
        <end position="165"/>
    </location>
</feature>
<organism evidence="5 6">
    <name type="scientific">Liquidambar formosana</name>
    <name type="common">Formosan gum</name>
    <dbReference type="NCBI Taxonomy" id="63359"/>
    <lineage>
        <taxon>Eukaryota</taxon>
        <taxon>Viridiplantae</taxon>
        <taxon>Streptophyta</taxon>
        <taxon>Embryophyta</taxon>
        <taxon>Tracheophyta</taxon>
        <taxon>Spermatophyta</taxon>
        <taxon>Magnoliopsida</taxon>
        <taxon>eudicotyledons</taxon>
        <taxon>Gunneridae</taxon>
        <taxon>Pentapetalae</taxon>
        <taxon>Saxifragales</taxon>
        <taxon>Altingiaceae</taxon>
        <taxon>Liquidambar</taxon>
    </lineage>
</organism>
<keyword evidence="2" id="KW-0863">Zinc-finger</keyword>
<evidence type="ECO:0000256" key="4">
    <source>
        <dbReference type="SAM" id="Coils"/>
    </source>
</evidence>
<name>A0AAP0NDA8_LIQFO</name>
<keyword evidence="6" id="KW-1185">Reference proteome</keyword>
<dbReference type="PIRSF" id="PIRSF036836">
    <property type="entry name" value="RNase_bind_SBP1"/>
    <property type="match status" value="1"/>
</dbReference>
<dbReference type="EMBL" id="JBBPBK010000014">
    <property type="protein sequence ID" value="KAK9270813.1"/>
    <property type="molecule type" value="Genomic_DNA"/>
</dbReference>
<dbReference type="GO" id="GO:0008270">
    <property type="term" value="F:zinc ion binding"/>
    <property type="evidence" value="ECO:0007669"/>
    <property type="project" value="UniProtKB-KW"/>
</dbReference>
<dbReference type="FunFam" id="3.30.40.10:FF:000239">
    <property type="entry name" value="probable BOI-related E3 ubiquitin-protein ligase 2"/>
    <property type="match status" value="1"/>
</dbReference>
<sequence length="285" mass="31870">MAIQAQLYSENLVLPMCVAQDHWAVNPVSGFGDDLYSNLQQQPQAPQQLYGQLPQYQTTQNLGFDCSQGASSSCGDNLLPTIMPFSQSLAAEVEKQRQEIDFFLQLQNERLRSALQEQRKQQQATLLRSLELKTLSLMRQKEEDLAKATRKTMELEDCLKRTEMESESWQRLAKANEAMVIHLNNTLEEFREKLVLVSNGAGDAESLCGPCDSRGRNRGEGEGEGEGEMNEHSKKMACKGCNSRSSCVLFLPCRHLCSCKPCEAFLGSCPVCKSVKEGSMEVFLI</sequence>
<dbReference type="GO" id="GO:0004842">
    <property type="term" value="F:ubiquitin-protein transferase activity"/>
    <property type="evidence" value="ECO:0007669"/>
    <property type="project" value="TreeGrafter"/>
</dbReference>
<dbReference type="Proteomes" id="UP001415857">
    <property type="component" value="Unassembled WGS sequence"/>
</dbReference>
<protein>
    <recommendedName>
        <fullName evidence="7">BOI-related E3 ubiquitin-protein ligase 2</fullName>
    </recommendedName>
</protein>
<dbReference type="Gene3D" id="3.30.40.10">
    <property type="entry name" value="Zinc/RING finger domain, C3HC4 (zinc finger)"/>
    <property type="match status" value="1"/>
</dbReference>
<gene>
    <name evidence="5" type="ORF">L1049_026399</name>
</gene>